<comment type="caution">
    <text evidence="1">The sequence shown here is derived from an EMBL/GenBank/DDBJ whole genome shotgun (WGS) entry which is preliminary data.</text>
</comment>
<sequence>MLANKNKENCCMISNLEFCDGNSDETPSSEAVEVVQKTNMILSDDQILVLRDINGNGAEVYKAKLNNLDSEVALMIMERATQTMPRTDPANGRSLWLDEGFVRVASGDPSNFNSLSPTAMQKSLAEAFKILPTSDPGDGSPWLNGGVLMQGSNNNENCN</sequence>
<evidence type="ECO:0000313" key="1">
    <source>
        <dbReference type="EMBL" id="MDI2112076.1"/>
    </source>
</evidence>
<organism evidence="1 2">
    <name type="scientific">Commensalibacter nepenthis</name>
    <dbReference type="NCBI Taxonomy" id="3043872"/>
    <lineage>
        <taxon>Bacteria</taxon>
        <taxon>Pseudomonadati</taxon>
        <taxon>Pseudomonadota</taxon>
        <taxon>Alphaproteobacteria</taxon>
        <taxon>Acetobacterales</taxon>
        <taxon>Acetobacteraceae</taxon>
    </lineage>
</organism>
<reference evidence="1" key="1">
    <citation type="submission" date="2023-05" db="EMBL/GenBank/DDBJ databases">
        <title>Whole genome sequence of Commensalibacter sp.</title>
        <authorList>
            <person name="Charoenyingcharoen P."/>
            <person name="Yukphan P."/>
        </authorList>
    </citation>
    <scope>NUCLEOTIDE SEQUENCE</scope>
    <source>
        <strain evidence="1">TBRC 10068</strain>
    </source>
</reference>
<dbReference type="RefSeq" id="WP_281461749.1">
    <property type="nucleotide sequence ID" value="NZ_JASBAN010000001.1"/>
</dbReference>
<proteinExistence type="predicted"/>
<protein>
    <submittedName>
        <fullName evidence="1">Uncharacterized protein</fullName>
    </submittedName>
</protein>
<gene>
    <name evidence="1" type="ORF">QJV33_02030</name>
</gene>
<dbReference type="EMBL" id="JASBAN010000001">
    <property type="protein sequence ID" value="MDI2112076.1"/>
    <property type="molecule type" value="Genomic_DNA"/>
</dbReference>
<evidence type="ECO:0000313" key="2">
    <source>
        <dbReference type="Proteomes" id="UP001431775"/>
    </source>
</evidence>
<name>A0ABT6Q5A4_9PROT</name>
<accession>A0ABT6Q5A4</accession>
<dbReference type="Proteomes" id="UP001431775">
    <property type="component" value="Unassembled WGS sequence"/>
</dbReference>
<keyword evidence="2" id="KW-1185">Reference proteome</keyword>